<dbReference type="EMBL" id="VFOW01000001">
    <property type="protein sequence ID" value="TQL77504.1"/>
    <property type="molecule type" value="Genomic_DNA"/>
</dbReference>
<dbReference type="Gene3D" id="3.20.20.150">
    <property type="entry name" value="Divalent-metal-dependent TIM barrel enzymes"/>
    <property type="match status" value="1"/>
</dbReference>
<proteinExistence type="predicted"/>
<evidence type="ECO:0000313" key="3">
    <source>
        <dbReference type="Proteomes" id="UP000317043"/>
    </source>
</evidence>
<dbReference type="InterPro" id="IPR036237">
    <property type="entry name" value="Xyl_isomerase-like_sf"/>
</dbReference>
<feature type="domain" description="Xylose isomerase-like TIM barrel" evidence="1">
    <location>
        <begin position="22"/>
        <end position="241"/>
    </location>
</feature>
<dbReference type="OrthoDB" id="9815124at2"/>
<dbReference type="InParanoid" id="A0A543AY52"/>
<dbReference type="Pfam" id="PF01261">
    <property type="entry name" value="AP_endonuc_2"/>
    <property type="match status" value="1"/>
</dbReference>
<keyword evidence="3" id="KW-1185">Reference proteome</keyword>
<reference evidence="2 3" key="1">
    <citation type="submission" date="2019-06" db="EMBL/GenBank/DDBJ databases">
        <title>Sequencing the genomes of 1000 actinobacteria strains.</title>
        <authorList>
            <person name="Klenk H.-P."/>
        </authorList>
    </citation>
    <scope>NUCLEOTIDE SEQUENCE [LARGE SCALE GENOMIC DNA]</scope>
    <source>
        <strain evidence="2 3">DSM 45928</strain>
    </source>
</reference>
<dbReference type="InterPro" id="IPR013022">
    <property type="entry name" value="Xyl_isomerase-like_TIM-brl"/>
</dbReference>
<dbReference type="RefSeq" id="WP_142040491.1">
    <property type="nucleotide sequence ID" value="NZ_JBHTGS010000001.1"/>
</dbReference>
<dbReference type="PANTHER" id="PTHR12110">
    <property type="entry name" value="HYDROXYPYRUVATE ISOMERASE"/>
    <property type="match status" value="1"/>
</dbReference>
<dbReference type="PANTHER" id="PTHR12110:SF21">
    <property type="entry name" value="XYLOSE ISOMERASE-LIKE TIM BARREL DOMAIN-CONTAINING PROTEIN"/>
    <property type="match status" value="1"/>
</dbReference>
<evidence type="ECO:0000313" key="2">
    <source>
        <dbReference type="EMBL" id="TQL77504.1"/>
    </source>
</evidence>
<protein>
    <submittedName>
        <fullName evidence="2">Sugar phosphate isomerase/epimerase</fullName>
    </submittedName>
</protein>
<sequence length="250" mass="26696">MYEAGFSTLGYPGHPIEQVLTMAKQHGADLVQLRIADDEPVHPGLSSAQRSSVKREFAAAGIGFGALATYVRLSDPGLLEPLKAHLDLAADLGAPALRLFPGDVEPAVAADRLGAAVEVAESMPVRLTVETHDAFLRGEQIAELLATVDGKAGAVWDLLHTWRAGEAVADSAEALWPYLAEFQIKDVTSATDRRPLIPGTGALPISETVGLIRDLGYTGPIMFEHEAKWYADADPFEPALAAALRLARQQ</sequence>
<dbReference type="InterPro" id="IPR050312">
    <property type="entry name" value="IolE/XylAMocC-like"/>
</dbReference>
<keyword evidence="2" id="KW-0413">Isomerase</keyword>
<organism evidence="2 3">
    <name type="scientific">Stackebrandtia endophytica</name>
    <dbReference type="NCBI Taxonomy" id="1496996"/>
    <lineage>
        <taxon>Bacteria</taxon>
        <taxon>Bacillati</taxon>
        <taxon>Actinomycetota</taxon>
        <taxon>Actinomycetes</taxon>
        <taxon>Glycomycetales</taxon>
        <taxon>Glycomycetaceae</taxon>
        <taxon>Stackebrandtia</taxon>
    </lineage>
</organism>
<name>A0A543AY52_9ACTN</name>
<evidence type="ECO:0000259" key="1">
    <source>
        <dbReference type="Pfam" id="PF01261"/>
    </source>
</evidence>
<dbReference type="AlphaFoldDB" id="A0A543AY52"/>
<dbReference type="GO" id="GO:0016853">
    <property type="term" value="F:isomerase activity"/>
    <property type="evidence" value="ECO:0007669"/>
    <property type="project" value="UniProtKB-KW"/>
</dbReference>
<gene>
    <name evidence="2" type="ORF">FB566_3063</name>
</gene>
<dbReference type="SUPFAM" id="SSF51658">
    <property type="entry name" value="Xylose isomerase-like"/>
    <property type="match status" value="1"/>
</dbReference>
<comment type="caution">
    <text evidence="2">The sequence shown here is derived from an EMBL/GenBank/DDBJ whole genome shotgun (WGS) entry which is preliminary data.</text>
</comment>
<dbReference type="Proteomes" id="UP000317043">
    <property type="component" value="Unassembled WGS sequence"/>
</dbReference>
<accession>A0A543AY52</accession>